<dbReference type="SMART" id="SM00091">
    <property type="entry name" value="PAS"/>
    <property type="match status" value="2"/>
</dbReference>
<dbReference type="NCBIfam" id="TIGR00229">
    <property type="entry name" value="sensory_box"/>
    <property type="match status" value="1"/>
</dbReference>
<protein>
    <recommendedName>
        <fullName evidence="1">Stage 0 sporulation protein A homolog</fullName>
    </recommendedName>
</protein>
<feature type="modified residue" description="4-aspartylphosphate" evidence="5">
    <location>
        <position position="58"/>
    </location>
</feature>
<dbReference type="Proteomes" id="UP000187485">
    <property type="component" value="Unassembled WGS sequence"/>
</dbReference>
<dbReference type="AlphaFoldDB" id="A0A1L8CRK4"/>
<accession>A0A1L8CRK4</accession>
<dbReference type="OrthoDB" id="9783388at2"/>
<dbReference type="Pfam" id="PF13426">
    <property type="entry name" value="PAS_9"/>
    <property type="match status" value="1"/>
</dbReference>
<evidence type="ECO:0000256" key="2">
    <source>
        <dbReference type="ARBA" id="ARBA00022553"/>
    </source>
</evidence>
<evidence type="ECO:0000259" key="7">
    <source>
        <dbReference type="PROSITE" id="PS50112"/>
    </source>
</evidence>
<dbReference type="Gene3D" id="3.30.450.20">
    <property type="entry name" value="PAS domain"/>
    <property type="match status" value="2"/>
</dbReference>
<comment type="caution">
    <text evidence="8">The sequence shown here is derived from an EMBL/GenBank/DDBJ whole genome shotgun (WGS) entry which is preliminary data.</text>
</comment>
<feature type="domain" description="Response regulatory" evidence="6">
    <location>
        <begin position="8"/>
        <end position="123"/>
    </location>
</feature>
<evidence type="ECO:0000256" key="1">
    <source>
        <dbReference type="ARBA" id="ARBA00018672"/>
    </source>
</evidence>
<proteinExistence type="predicted"/>
<dbReference type="InterPro" id="IPR001789">
    <property type="entry name" value="Sig_transdc_resp-reg_receiver"/>
</dbReference>
<dbReference type="Gene3D" id="3.40.50.2300">
    <property type="match status" value="1"/>
</dbReference>
<evidence type="ECO:0000313" key="9">
    <source>
        <dbReference type="Proteomes" id="UP000187485"/>
    </source>
</evidence>
<dbReference type="PROSITE" id="PS50110">
    <property type="entry name" value="RESPONSE_REGULATORY"/>
    <property type="match status" value="1"/>
</dbReference>
<evidence type="ECO:0000256" key="5">
    <source>
        <dbReference type="PROSITE-ProRule" id="PRU00169"/>
    </source>
</evidence>
<evidence type="ECO:0000259" key="6">
    <source>
        <dbReference type="PROSITE" id="PS50110"/>
    </source>
</evidence>
<dbReference type="SUPFAM" id="SSF55785">
    <property type="entry name" value="PYP-like sensor domain (PAS domain)"/>
    <property type="match status" value="2"/>
</dbReference>
<dbReference type="STRING" id="870242.cpu_00140"/>
<dbReference type="SUPFAM" id="SSF52172">
    <property type="entry name" value="CheY-like"/>
    <property type="match status" value="1"/>
</dbReference>
<keyword evidence="2 5" id="KW-0597">Phosphoprotein</keyword>
<name>A0A1L8CRK4_9THEO</name>
<feature type="domain" description="PAS" evidence="7">
    <location>
        <begin position="131"/>
        <end position="202"/>
    </location>
</feature>
<dbReference type="GO" id="GO:0000160">
    <property type="term" value="P:phosphorelay signal transduction system"/>
    <property type="evidence" value="ECO:0007669"/>
    <property type="project" value="UniProtKB-KW"/>
</dbReference>
<sequence>MRLKEKKRILIVEDSKFQAKTTANILEKYGYLTDIALSGKEALEKVCSKQIPDLILMDIELGEEMDGVQTAKKIQQIRDIPIIFLSAHSESAVVEKIRFITAYGYVLKNAGEHILVKSIEMALELHDANTNARLYLEIIENSLNEVYIFDPHTFKFILVNRGARENLGYTAEELKNMTPLDLKPEFDLQSFRALLEPLLSGKQEQIVFYTVHRRKDSSLYPVEVYLQLFDYRVKKLCLALIIDLTERNELEEENRRKDQKLRLMLEALPNPTYLINRERRILALNQAAKALGAVVGDYCWRSIHHLKMISPVAREVFETTGKPLPDTKCYFCRADEALNQRQKENCEVKVENSVWDTWWVPVDENTYIHYVIDVTKYKKWKKK</sequence>
<dbReference type="InterPro" id="IPR011006">
    <property type="entry name" value="CheY-like_superfamily"/>
</dbReference>
<gene>
    <name evidence="8" type="ORF">cpu_00140</name>
</gene>
<dbReference type="InterPro" id="IPR050595">
    <property type="entry name" value="Bact_response_regulator"/>
</dbReference>
<evidence type="ECO:0000313" key="8">
    <source>
        <dbReference type="EMBL" id="GAV21504.1"/>
    </source>
</evidence>
<keyword evidence="3" id="KW-0902">Two-component regulatory system</keyword>
<dbReference type="InterPro" id="IPR000014">
    <property type="entry name" value="PAS"/>
</dbReference>
<organism evidence="8 9">
    <name type="scientific">Carboxydothermus pertinax</name>
    <dbReference type="NCBI Taxonomy" id="870242"/>
    <lineage>
        <taxon>Bacteria</taxon>
        <taxon>Bacillati</taxon>
        <taxon>Bacillota</taxon>
        <taxon>Clostridia</taxon>
        <taxon>Thermoanaerobacterales</taxon>
        <taxon>Thermoanaerobacteraceae</taxon>
        <taxon>Carboxydothermus</taxon>
    </lineage>
</organism>
<dbReference type="CDD" id="cd17534">
    <property type="entry name" value="REC_DC-like"/>
    <property type="match status" value="1"/>
</dbReference>
<dbReference type="Pfam" id="PF00072">
    <property type="entry name" value="Response_reg"/>
    <property type="match status" value="1"/>
</dbReference>
<evidence type="ECO:0000256" key="3">
    <source>
        <dbReference type="ARBA" id="ARBA00023012"/>
    </source>
</evidence>
<keyword evidence="9" id="KW-1185">Reference proteome</keyword>
<dbReference type="RefSeq" id="WP_075857941.1">
    <property type="nucleotide sequence ID" value="NZ_BDJK01000001.1"/>
</dbReference>
<reference evidence="9" key="1">
    <citation type="submission" date="2016-12" db="EMBL/GenBank/DDBJ databases">
        <title>Draft Genome Sequences od Carboxydothermus pertinax and islandicus, Hydrogenogenic Carboxydotrophic Bacteria.</title>
        <authorList>
            <person name="Fukuyama Y."/>
            <person name="Ohmae K."/>
            <person name="Yoneda Y."/>
            <person name="Yoshida T."/>
            <person name="Sako Y."/>
        </authorList>
    </citation>
    <scope>NUCLEOTIDE SEQUENCE [LARGE SCALE GENOMIC DNA]</scope>
    <source>
        <strain evidence="9">Ug1</strain>
    </source>
</reference>
<dbReference type="SMART" id="SM00448">
    <property type="entry name" value="REC"/>
    <property type="match status" value="1"/>
</dbReference>
<comment type="function">
    <text evidence="4">May play the central regulatory role in sporulation. It may be an element of the effector pathway responsible for the activation of sporulation genes in response to nutritional stress. Spo0A may act in concert with spo0H (a sigma factor) to control the expression of some genes that are critical to the sporulation process.</text>
</comment>
<dbReference type="InterPro" id="IPR035965">
    <property type="entry name" value="PAS-like_dom_sf"/>
</dbReference>
<dbReference type="EMBL" id="BDJK01000001">
    <property type="protein sequence ID" value="GAV21504.1"/>
    <property type="molecule type" value="Genomic_DNA"/>
</dbReference>
<dbReference type="PROSITE" id="PS50112">
    <property type="entry name" value="PAS"/>
    <property type="match status" value="1"/>
</dbReference>
<dbReference type="PANTHER" id="PTHR44591:SF14">
    <property type="entry name" value="PROTEIN PILG"/>
    <property type="match status" value="1"/>
</dbReference>
<evidence type="ECO:0000256" key="4">
    <source>
        <dbReference type="ARBA" id="ARBA00024867"/>
    </source>
</evidence>
<dbReference type="CDD" id="cd00130">
    <property type="entry name" value="PAS"/>
    <property type="match status" value="1"/>
</dbReference>
<dbReference type="PANTHER" id="PTHR44591">
    <property type="entry name" value="STRESS RESPONSE REGULATOR PROTEIN 1"/>
    <property type="match status" value="1"/>
</dbReference>